<evidence type="ECO:0000256" key="2">
    <source>
        <dbReference type="ARBA" id="ARBA00022771"/>
    </source>
</evidence>
<feature type="compositionally biased region" description="Polar residues" evidence="4">
    <location>
        <begin position="665"/>
        <end position="674"/>
    </location>
</feature>
<evidence type="ECO:0000256" key="1">
    <source>
        <dbReference type="ARBA" id="ARBA00022723"/>
    </source>
</evidence>
<dbReference type="PROSITE" id="PS01359">
    <property type="entry name" value="ZF_PHD_1"/>
    <property type="match status" value="1"/>
</dbReference>
<sequence>MAFTPEHGSLIVDSQYENEDQQFLEEIHLSRNNSNNLDISSINNDQENDDEFYRQDHLQSTDKAFRRSRTANAELLDYNQGSENRPTQIFGENNAFNEESSYVDNTINNQSAKYSSECEKNTNRSREIMKSTTSSQVRSEPSVEPRWTHKNIKEGNGNGNTVQVDPSTWTPPLFRKNREFFRSFTVLLQSPACNVNWLHPGVRNVLRDFKNRKISSREGAEMITKITGSTVSTTTVRVKSRILDDLDAHAEKSSVSKCNDEIGSCDGADVGSSFREKNDETLTNTASKTLVPSVDAPLSVPPKAPYYMSFSQRYKQTSLTVPVGNNEVRFYRHASHSKTGQTIHFRCSRCDSLYRTYRSGDIARIKMVDGLVITSLYPQHHSLCKPIKLVEARAREIERRCRKAIIEGMNPLEAWKMTFFFCHETTYVINDWNLLHVRKKDWKLKLSPSCWLKQKMQSDFFFTFGNFKGRKAAISEAKGAGFPVYGPNSLLSAFPEWDKVKISYGVLRSRYVRRQMQIKQRIETKKNIEKKLKIIDFDMSHSIEPKRPRIELFEDNSNDMTYERGVTAAKLVCFCRQEISGSEILSESEGNLGCDFDLDDFEEESLCDFIYNFGRPKRFTEAKPAVDRTVEESSTKPSHEPSSGSATPAEITGIERGPYKETSKEQQGISNSNYSNLENKVQENEQAVGSADVSDEQIFYQPNQASKSTQVCFSPFGLFPDPVETLQDLEELIRAKLRKDEAMDAKPGREYITFMSPAGILPCAAKNEPYTESYVIKKMRKIECAVARYNLLSNNKLAVIHMDQDGDLKMYGSKYVVQACLNSTVVRDLRKNWRNRETVEEDGIDDDELVSIPIIKCLPKEEIDMASNAHIHSKLVKFLDRMHYPWYPWFEKSCLPDYWPPSVPFFDPESDFFGLNLSPHQNFLEKSSLRTKFNLTNFYSLSLKTKVENTKKSLKVFERDVLEHGFRHYESFMEYHFGLRGPNYDEDSRNIDHVLMAGNVQQNVIVNGNSAQAEINTGDTVETESMKVRKEPSEKQNSESSVSCVSEVSNMPPDREYSNLDTEISETNLISTPVPIFSLSNEKILENHLALNRNSVLRVRYDQMEADVRTVWESIMKIQSHSTCSAMMVFMDERSRITLSGDKTLISSFLGSNIFQCLPQAKDCGFDNQVIILPLLQVFEDSFVDRMTEDQALDLLEDLMLHVNFPWNDPYDGLQPDCWPPEIPFCAPWSNNGTGILNRRIGANTPGQASKIILKSVRWFYSEMMLEKLKVTDGLEKITPCLALLTQNLLEDRGSVLQTPVPRSDSDEAVALHVPTKVLERSSSIGSGASQLRTLSRNSNATQKMMYDHLAIAPPPEEQNNFSLQDFSCTLTTPRSPSQHSITSQVTVPFILPPNHSTVVPHLTSQRHSISEKPYEIPAYESPESYRIAENDNVSTVAPTEPYIIREKAPFQSTMSSIPSHARPHDFRVPRVPQRQTVMVEDRPEWASSRSINSRSRSSKRSRAVAHESELLGSVQTTSPNQFIVAGEHYQVPVYSNSAAVSLQSNQQQQQYSVVADSAASSQNSYVALEPLQESSLEEGDSVYNSPIPCSDCSEYSSLSPERNVEVSLINVDDDDQQAISLSQDFVTQNMEQPRQEQLGFLRVLCACKPGFVLDANDCVSCSRCHKNFHSKCLQLEVTANNYYCASCFDNKPSLKRWTWFYVPVK</sequence>
<feature type="region of interest" description="Disordered" evidence="4">
    <location>
        <begin position="1017"/>
        <end position="1054"/>
    </location>
</feature>
<evidence type="ECO:0000256" key="4">
    <source>
        <dbReference type="SAM" id="MobiDB-lite"/>
    </source>
</evidence>
<feature type="domain" description="RYYR-CCHC" evidence="5">
    <location>
        <begin position="306"/>
        <end position="384"/>
    </location>
</feature>
<evidence type="ECO:0000313" key="6">
    <source>
        <dbReference type="EMBL" id="VDM95219.1"/>
    </source>
</evidence>
<evidence type="ECO:0000256" key="3">
    <source>
        <dbReference type="ARBA" id="ARBA00022833"/>
    </source>
</evidence>
<dbReference type="InterPro" id="IPR019786">
    <property type="entry name" value="Zinc_finger_PHD-type_CS"/>
</dbReference>
<keyword evidence="3" id="KW-0862">Zinc</keyword>
<evidence type="ECO:0000259" key="5">
    <source>
        <dbReference type="Pfam" id="PF23674"/>
    </source>
</evidence>
<proteinExistence type="predicted"/>
<dbReference type="OMA" id="RWFYSEM"/>
<dbReference type="Pfam" id="PF23674">
    <property type="entry name" value="RYYR-CCHC"/>
    <property type="match status" value="1"/>
</dbReference>
<feature type="compositionally biased region" description="Low complexity" evidence="4">
    <location>
        <begin position="1038"/>
        <end position="1049"/>
    </location>
</feature>
<feature type="region of interest" description="Disordered" evidence="4">
    <location>
        <begin position="1481"/>
        <end position="1505"/>
    </location>
</feature>
<keyword evidence="1" id="KW-0479">Metal-binding</keyword>
<dbReference type="EMBL" id="UYYF01000019">
    <property type="protein sequence ID" value="VDM95219.1"/>
    <property type="molecule type" value="Genomic_DNA"/>
</dbReference>
<gene>
    <name evidence="6" type="ORF">TCLT_LOCUS300</name>
</gene>
<evidence type="ECO:0000313" key="7">
    <source>
        <dbReference type="Proteomes" id="UP000276776"/>
    </source>
</evidence>
<dbReference type="STRING" id="103827.A0A0N5CJT1"/>
<feature type="compositionally biased region" description="Basic and acidic residues" evidence="4">
    <location>
        <begin position="1024"/>
        <end position="1037"/>
    </location>
</feature>
<dbReference type="WBParaSite" id="TCLT_0000029901-mRNA-1">
    <property type="protein sequence ID" value="TCLT_0000029901-mRNA-1"/>
    <property type="gene ID" value="TCLT_0000029901"/>
</dbReference>
<dbReference type="CDD" id="cd15489">
    <property type="entry name" value="PHD_SF"/>
    <property type="match status" value="1"/>
</dbReference>
<reference evidence="8" key="1">
    <citation type="submission" date="2016-04" db="UniProtKB">
        <authorList>
            <consortium name="WormBaseParasite"/>
        </authorList>
    </citation>
    <scope>IDENTIFICATION</scope>
</reference>
<protein>
    <submittedName>
        <fullName evidence="8">Zinc finger PHD-type domain-containing protein</fullName>
    </submittedName>
</protein>
<keyword evidence="7" id="KW-1185">Reference proteome</keyword>
<evidence type="ECO:0000313" key="8">
    <source>
        <dbReference type="WBParaSite" id="TCLT_0000029901-mRNA-1"/>
    </source>
</evidence>
<keyword evidence="2" id="KW-0863">Zinc-finger</keyword>
<feature type="compositionally biased region" description="Basic and acidic residues" evidence="4">
    <location>
        <begin position="624"/>
        <end position="639"/>
    </location>
</feature>
<dbReference type="InterPro" id="IPR011011">
    <property type="entry name" value="Znf_FYVE_PHD"/>
</dbReference>
<dbReference type="InterPro" id="IPR057001">
    <property type="entry name" value="RYYR-CCHC"/>
</dbReference>
<feature type="region of interest" description="Disordered" evidence="4">
    <location>
        <begin position="624"/>
        <end position="674"/>
    </location>
</feature>
<dbReference type="Proteomes" id="UP000276776">
    <property type="component" value="Unassembled WGS sequence"/>
</dbReference>
<dbReference type="GO" id="GO:0008270">
    <property type="term" value="F:zinc ion binding"/>
    <property type="evidence" value="ECO:0007669"/>
    <property type="project" value="UniProtKB-KW"/>
</dbReference>
<name>A0A0N5CJT1_THECL</name>
<reference evidence="6 7" key="2">
    <citation type="submission" date="2018-11" db="EMBL/GenBank/DDBJ databases">
        <authorList>
            <consortium name="Pathogen Informatics"/>
        </authorList>
    </citation>
    <scope>NUCLEOTIDE SEQUENCE [LARGE SCALE GENOMIC DNA]</scope>
</reference>
<dbReference type="OrthoDB" id="5824112at2759"/>
<dbReference type="SUPFAM" id="SSF57903">
    <property type="entry name" value="FYVE/PHD zinc finger"/>
    <property type="match status" value="1"/>
</dbReference>
<organism evidence="8">
    <name type="scientific">Thelazia callipaeda</name>
    <name type="common">Oriental eyeworm</name>
    <name type="synonym">Parasitic nematode</name>
    <dbReference type="NCBI Taxonomy" id="103827"/>
    <lineage>
        <taxon>Eukaryota</taxon>
        <taxon>Metazoa</taxon>
        <taxon>Ecdysozoa</taxon>
        <taxon>Nematoda</taxon>
        <taxon>Chromadorea</taxon>
        <taxon>Rhabditida</taxon>
        <taxon>Spirurina</taxon>
        <taxon>Spiruromorpha</taxon>
        <taxon>Thelazioidea</taxon>
        <taxon>Thelaziidae</taxon>
        <taxon>Thelazia</taxon>
    </lineage>
</organism>
<accession>A0A0N5CJT1</accession>